<organism evidence="7 8">
    <name type="scientific">Pseudogemmobacter humi</name>
    <dbReference type="NCBI Taxonomy" id="2483812"/>
    <lineage>
        <taxon>Bacteria</taxon>
        <taxon>Pseudomonadati</taxon>
        <taxon>Pseudomonadota</taxon>
        <taxon>Alphaproteobacteria</taxon>
        <taxon>Rhodobacterales</taxon>
        <taxon>Paracoccaceae</taxon>
        <taxon>Pseudogemmobacter</taxon>
    </lineage>
</organism>
<keyword evidence="3 5" id="KW-0238">DNA-binding</keyword>
<dbReference type="PANTHER" id="PTHR30055:SF228">
    <property type="entry name" value="TRANSCRIPTIONAL REGULATOR-RELATED"/>
    <property type="match status" value="1"/>
</dbReference>
<keyword evidence="1" id="KW-0678">Repressor</keyword>
<name>A0A3P5XLF0_9RHOB</name>
<keyword evidence="4" id="KW-0804">Transcription</keyword>
<dbReference type="OrthoDB" id="9809265at2"/>
<protein>
    <submittedName>
        <fullName evidence="7">Transcriptional regulator BetI</fullName>
    </submittedName>
</protein>
<dbReference type="InterPro" id="IPR009057">
    <property type="entry name" value="Homeodomain-like_sf"/>
</dbReference>
<evidence type="ECO:0000259" key="6">
    <source>
        <dbReference type="PROSITE" id="PS50977"/>
    </source>
</evidence>
<dbReference type="Pfam" id="PF13977">
    <property type="entry name" value="TetR_C_6"/>
    <property type="match status" value="1"/>
</dbReference>
<feature type="DNA-binding region" description="H-T-H motif" evidence="5">
    <location>
        <begin position="42"/>
        <end position="61"/>
    </location>
</feature>
<evidence type="ECO:0000256" key="3">
    <source>
        <dbReference type="ARBA" id="ARBA00023125"/>
    </source>
</evidence>
<dbReference type="Pfam" id="PF00440">
    <property type="entry name" value="TetR_N"/>
    <property type="match status" value="1"/>
</dbReference>
<dbReference type="EMBL" id="UXAW01000071">
    <property type="protein sequence ID" value="VDC29474.1"/>
    <property type="molecule type" value="Genomic_DNA"/>
</dbReference>
<feature type="domain" description="HTH tetR-type" evidence="6">
    <location>
        <begin position="19"/>
        <end position="79"/>
    </location>
</feature>
<evidence type="ECO:0000256" key="4">
    <source>
        <dbReference type="ARBA" id="ARBA00023163"/>
    </source>
</evidence>
<dbReference type="InterPro" id="IPR001647">
    <property type="entry name" value="HTH_TetR"/>
</dbReference>
<dbReference type="GO" id="GO:0003700">
    <property type="term" value="F:DNA-binding transcription factor activity"/>
    <property type="evidence" value="ECO:0007669"/>
    <property type="project" value="TreeGrafter"/>
</dbReference>
<dbReference type="RefSeq" id="WP_160144604.1">
    <property type="nucleotide sequence ID" value="NZ_UXAW01000071.1"/>
</dbReference>
<dbReference type="GO" id="GO:0000976">
    <property type="term" value="F:transcription cis-regulatory region binding"/>
    <property type="evidence" value="ECO:0007669"/>
    <property type="project" value="TreeGrafter"/>
</dbReference>
<dbReference type="AlphaFoldDB" id="A0A3P5XLF0"/>
<evidence type="ECO:0000313" key="8">
    <source>
        <dbReference type="Proteomes" id="UP000277498"/>
    </source>
</evidence>
<dbReference type="InterPro" id="IPR039538">
    <property type="entry name" value="BetI_C"/>
</dbReference>
<reference evidence="7 8" key="1">
    <citation type="submission" date="2018-11" db="EMBL/GenBank/DDBJ databases">
        <authorList>
            <person name="Criscuolo A."/>
        </authorList>
    </citation>
    <scope>NUCLEOTIDE SEQUENCE [LARGE SCALE GENOMIC DNA]</scope>
    <source>
        <strain evidence="7">ACIP111625</strain>
    </source>
</reference>
<proteinExistence type="predicted"/>
<gene>
    <name evidence="7" type="ORF">XINFAN_02344</name>
</gene>
<evidence type="ECO:0000256" key="5">
    <source>
        <dbReference type="PROSITE-ProRule" id="PRU00335"/>
    </source>
</evidence>
<dbReference type="SUPFAM" id="SSF48498">
    <property type="entry name" value="Tetracyclin repressor-like, C-terminal domain"/>
    <property type="match status" value="1"/>
</dbReference>
<dbReference type="PANTHER" id="PTHR30055">
    <property type="entry name" value="HTH-TYPE TRANSCRIPTIONAL REGULATOR RUTR"/>
    <property type="match status" value="1"/>
</dbReference>
<evidence type="ECO:0000313" key="7">
    <source>
        <dbReference type="EMBL" id="VDC29474.1"/>
    </source>
</evidence>
<dbReference type="PROSITE" id="PS50977">
    <property type="entry name" value="HTH_TETR_2"/>
    <property type="match status" value="1"/>
</dbReference>
<keyword evidence="8" id="KW-1185">Reference proteome</keyword>
<dbReference type="InterPro" id="IPR050109">
    <property type="entry name" value="HTH-type_TetR-like_transc_reg"/>
</dbReference>
<dbReference type="SUPFAM" id="SSF46689">
    <property type="entry name" value="Homeodomain-like"/>
    <property type="match status" value="1"/>
</dbReference>
<evidence type="ECO:0000256" key="1">
    <source>
        <dbReference type="ARBA" id="ARBA00022491"/>
    </source>
</evidence>
<dbReference type="InterPro" id="IPR036271">
    <property type="entry name" value="Tet_transcr_reg_TetR-rel_C_sf"/>
</dbReference>
<dbReference type="Gene3D" id="1.10.357.10">
    <property type="entry name" value="Tetracycline Repressor, domain 2"/>
    <property type="match status" value="1"/>
</dbReference>
<dbReference type="Proteomes" id="UP000277498">
    <property type="component" value="Unassembled WGS sequence"/>
</dbReference>
<keyword evidence="2" id="KW-0805">Transcription regulation</keyword>
<accession>A0A3P5XLF0</accession>
<evidence type="ECO:0000256" key="2">
    <source>
        <dbReference type="ARBA" id="ARBA00023015"/>
    </source>
</evidence>
<sequence length="207" mass="23003">MKGSDREGARPRVLTAANLNRREEILQAAERVLQREGYAGLTARKVAAEAGFSLGHLTYNFSGMDEILSETYRRLSGRLRERSDAVTAEDGAPMERLDAFLHAGFSPGFLDPGHLRLRIDFWSAALTSKVIAGTERGLYAHYRRDLTALLEAVAGEAPARRARVPLLTDTLMATLDGLWLDWMRRRDEAGVRNGLRGCLELVRALLP</sequence>